<feature type="domain" description="Ion transport" evidence="6">
    <location>
        <begin position="80"/>
        <end position="164"/>
    </location>
</feature>
<evidence type="ECO:0000256" key="1">
    <source>
        <dbReference type="ARBA" id="ARBA00004141"/>
    </source>
</evidence>
<feature type="transmembrane region" description="Helical" evidence="5">
    <location>
        <begin position="84"/>
        <end position="104"/>
    </location>
</feature>
<dbReference type="GO" id="GO:0030317">
    <property type="term" value="P:flagellated sperm motility"/>
    <property type="evidence" value="ECO:0007669"/>
    <property type="project" value="InterPro"/>
</dbReference>
<evidence type="ECO:0000256" key="4">
    <source>
        <dbReference type="ARBA" id="ARBA00023136"/>
    </source>
</evidence>
<dbReference type="GeneTree" id="ENSGT00910000144338"/>
<evidence type="ECO:0000259" key="6">
    <source>
        <dbReference type="Pfam" id="PF00520"/>
    </source>
</evidence>
<comment type="subcellular location">
    <subcellularLocation>
        <location evidence="1">Membrane</location>
        <topology evidence="1">Multi-pass membrane protein</topology>
    </subcellularLocation>
</comment>
<dbReference type="PANTHER" id="PTHR46923">
    <property type="entry name" value="CATION CHANNEL SPERM-ASSOCIATED PROTEIN 2"/>
    <property type="match status" value="1"/>
</dbReference>
<reference evidence="7" key="2">
    <citation type="submission" date="2025-08" db="UniProtKB">
        <authorList>
            <consortium name="Ensembl"/>
        </authorList>
    </citation>
    <scope>IDENTIFICATION</scope>
</reference>
<dbReference type="PANTHER" id="PTHR46923:SF1">
    <property type="entry name" value="CATION CHANNEL SPERM-ASSOCIATED PROTEIN 2"/>
    <property type="match status" value="1"/>
</dbReference>
<organism evidence="7 8">
    <name type="scientific">Pan troglodytes</name>
    <name type="common">Chimpanzee</name>
    <dbReference type="NCBI Taxonomy" id="9598"/>
    <lineage>
        <taxon>Eukaryota</taxon>
        <taxon>Metazoa</taxon>
        <taxon>Chordata</taxon>
        <taxon>Craniata</taxon>
        <taxon>Vertebrata</taxon>
        <taxon>Euteleostomi</taxon>
        <taxon>Mammalia</taxon>
        <taxon>Eutheria</taxon>
        <taxon>Euarchontoglires</taxon>
        <taxon>Primates</taxon>
        <taxon>Haplorrhini</taxon>
        <taxon>Catarrhini</taxon>
        <taxon>Hominidae</taxon>
        <taxon>Pan</taxon>
    </lineage>
</organism>
<dbReference type="Bgee" id="ENSPTRG00000045098">
    <property type="expression patterns" value="Expressed in testis and 18 other cell types or tissues"/>
</dbReference>
<dbReference type="Pfam" id="PF00520">
    <property type="entry name" value="Ion_trans"/>
    <property type="match status" value="1"/>
</dbReference>
<dbReference type="EMBL" id="AC161128">
    <property type="status" value="NOT_ANNOTATED_CDS"/>
    <property type="molecule type" value="Genomic_DNA"/>
</dbReference>
<evidence type="ECO:0000256" key="3">
    <source>
        <dbReference type="ARBA" id="ARBA00022989"/>
    </source>
</evidence>
<dbReference type="SUPFAM" id="SSF81324">
    <property type="entry name" value="Voltage-gated potassium channels"/>
    <property type="match status" value="1"/>
</dbReference>
<dbReference type="GO" id="GO:0005227">
    <property type="term" value="F:calcium-activated cation channel activity"/>
    <property type="evidence" value="ECO:0007669"/>
    <property type="project" value="InterPro"/>
</dbReference>
<sequence>MAAYQQEGQMHQAVLRHTIRELLDPSRQKKLMLGDQHQLVGVSIKPQRVEQISHAQRLLSRLHCILSCHSFLSWLLIICPLFKNFIIFLVFLNTIVLMVEIQLLESTNTKLWPLKLTLEVAAWFILLIFILEILLKWLSNFSVFWKSAWNVFDFVVTMLVRIEILRVRLVG</sequence>
<keyword evidence="8" id="KW-1185">Reference proteome</keyword>
<evidence type="ECO:0000256" key="5">
    <source>
        <dbReference type="SAM" id="Phobius"/>
    </source>
</evidence>
<dbReference type="Ensembl" id="ENSPTRT00000086271.1">
    <property type="protein sequence ID" value="ENSPTRP00000090452.1"/>
    <property type="gene ID" value="ENSPTRG00000045098.1"/>
</dbReference>
<evidence type="ECO:0000256" key="2">
    <source>
        <dbReference type="ARBA" id="ARBA00022692"/>
    </source>
</evidence>
<dbReference type="Proteomes" id="UP000002277">
    <property type="component" value="Chromosome 15"/>
</dbReference>
<reference evidence="7 8" key="1">
    <citation type="journal article" date="2005" name="Nature">
        <title>Initial sequence of the chimpanzee genome and comparison with the human genome.</title>
        <authorList>
            <consortium name="Chimpanzee sequencing and analysis consortium"/>
        </authorList>
    </citation>
    <scope>NUCLEOTIDE SEQUENCE [LARGE SCALE GENOMIC DNA]</scope>
</reference>
<proteinExistence type="predicted"/>
<evidence type="ECO:0000313" key="8">
    <source>
        <dbReference type="Proteomes" id="UP000002277"/>
    </source>
</evidence>
<name>A0A2I3TMI2_PANTR</name>
<dbReference type="InterPro" id="IPR027359">
    <property type="entry name" value="Volt_channel_dom_sf"/>
</dbReference>
<dbReference type="InterPro" id="IPR028747">
    <property type="entry name" value="CatSper2"/>
</dbReference>
<evidence type="ECO:0000313" key="7">
    <source>
        <dbReference type="Ensembl" id="ENSPTRP00000090452.1"/>
    </source>
</evidence>
<accession>A0A2I3TMI2</accession>
<keyword evidence="3 5" id="KW-1133">Transmembrane helix</keyword>
<dbReference type="Gene3D" id="1.20.120.350">
    <property type="entry name" value="Voltage-gated potassium channels. Chain C"/>
    <property type="match status" value="1"/>
</dbReference>
<dbReference type="GO" id="GO:0036128">
    <property type="term" value="C:CatSper complex"/>
    <property type="evidence" value="ECO:0007669"/>
    <property type="project" value="InterPro"/>
</dbReference>
<protein>
    <recommendedName>
        <fullName evidence="6">Ion transport domain-containing protein</fullName>
    </recommendedName>
</protein>
<feature type="transmembrane region" description="Helical" evidence="5">
    <location>
        <begin position="116"/>
        <end position="135"/>
    </location>
</feature>
<keyword evidence="4 5" id="KW-0472">Membrane</keyword>
<keyword evidence="2 5" id="KW-0812">Transmembrane</keyword>
<dbReference type="AlphaFoldDB" id="A0A2I3TMI2"/>
<dbReference type="InterPro" id="IPR005821">
    <property type="entry name" value="Ion_trans_dom"/>
</dbReference>
<reference evidence="7" key="3">
    <citation type="submission" date="2025-09" db="UniProtKB">
        <authorList>
            <consortium name="Ensembl"/>
        </authorList>
    </citation>
    <scope>IDENTIFICATION</scope>
</reference>